<dbReference type="EMBL" id="LXQA010304604">
    <property type="protein sequence ID" value="MCI42446.1"/>
    <property type="molecule type" value="Genomic_DNA"/>
</dbReference>
<dbReference type="Proteomes" id="UP000265520">
    <property type="component" value="Unassembled WGS sequence"/>
</dbReference>
<reference evidence="2 3" key="1">
    <citation type="journal article" date="2018" name="Front. Plant Sci.">
        <title>Red Clover (Trifolium pratense) and Zigzag Clover (T. medium) - A Picture of Genomic Similarities and Differences.</title>
        <authorList>
            <person name="Dluhosova J."/>
            <person name="Istvanek J."/>
            <person name="Nedelnik J."/>
            <person name="Repkova J."/>
        </authorList>
    </citation>
    <scope>NUCLEOTIDE SEQUENCE [LARGE SCALE GENOMIC DNA]</scope>
    <source>
        <strain evidence="3">cv. 10/8</strain>
        <tissue evidence="2">Leaf</tissue>
    </source>
</reference>
<proteinExistence type="predicted"/>
<feature type="compositionally biased region" description="Basic and acidic residues" evidence="1">
    <location>
        <begin position="78"/>
        <end position="87"/>
    </location>
</feature>
<feature type="compositionally biased region" description="Low complexity" evidence="1">
    <location>
        <begin position="1"/>
        <end position="10"/>
    </location>
</feature>
<feature type="compositionally biased region" description="Basic and acidic residues" evidence="1">
    <location>
        <begin position="99"/>
        <end position="111"/>
    </location>
</feature>
<evidence type="ECO:0000256" key="1">
    <source>
        <dbReference type="SAM" id="MobiDB-lite"/>
    </source>
</evidence>
<organism evidence="2 3">
    <name type="scientific">Trifolium medium</name>
    <dbReference type="NCBI Taxonomy" id="97028"/>
    <lineage>
        <taxon>Eukaryota</taxon>
        <taxon>Viridiplantae</taxon>
        <taxon>Streptophyta</taxon>
        <taxon>Embryophyta</taxon>
        <taxon>Tracheophyta</taxon>
        <taxon>Spermatophyta</taxon>
        <taxon>Magnoliopsida</taxon>
        <taxon>eudicotyledons</taxon>
        <taxon>Gunneridae</taxon>
        <taxon>Pentapetalae</taxon>
        <taxon>rosids</taxon>
        <taxon>fabids</taxon>
        <taxon>Fabales</taxon>
        <taxon>Fabaceae</taxon>
        <taxon>Papilionoideae</taxon>
        <taxon>50 kb inversion clade</taxon>
        <taxon>NPAAA clade</taxon>
        <taxon>Hologalegina</taxon>
        <taxon>IRL clade</taxon>
        <taxon>Trifolieae</taxon>
        <taxon>Trifolium</taxon>
    </lineage>
</organism>
<protein>
    <submittedName>
        <fullName evidence="2">Uncharacterized protein</fullName>
    </submittedName>
</protein>
<name>A0A392S3J2_9FABA</name>
<evidence type="ECO:0000313" key="3">
    <source>
        <dbReference type="Proteomes" id="UP000265520"/>
    </source>
</evidence>
<comment type="caution">
    <text evidence="2">The sequence shown here is derived from an EMBL/GenBank/DDBJ whole genome shotgun (WGS) entry which is preliminary data.</text>
</comment>
<feature type="non-terminal residue" evidence="2">
    <location>
        <position position="1"/>
    </location>
</feature>
<dbReference type="AlphaFoldDB" id="A0A392S3J2"/>
<feature type="non-terminal residue" evidence="2">
    <location>
        <position position="111"/>
    </location>
</feature>
<feature type="compositionally biased region" description="Low complexity" evidence="1">
    <location>
        <begin position="18"/>
        <end position="28"/>
    </location>
</feature>
<accession>A0A392S3J2</accession>
<feature type="compositionally biased region" description="Polar residues" evidence="1">
    <location>
        <begin position="61"/>
        <end position="72"/>
    </location>
</feature>
<evidence type="ECO:0000313" key="2">
    <source>
        <dbReference type="EMBL" id="MCI42446.1"/>
    </source>
</evidence>
<feature type="compositionally biased region" description="Low complexity" evidence="1">
    <location>
        <begin position="49"/>
        <end position="60"/>
    </location>
</feature>
<keyword evidence="3" id="KW-1185">Reference proteome</keyword>
<feature type="region of interest" description="Disordered" evidence="1">
    <location>
        <begin position="1"/>
        <end position="111"/>
    </location>
</feature>
<sequence>SQQRRTGQRGPRTEAIVNTNGNNAQVNNEIGIVEPNGTKNTDGQGNGNRGNNRNGRRGQNSPNPRSGDNGSSGDYPYEDERRREPNHHPGRTPFTLRILEARIPRTLEKPP</sequence>